<gene>
    <name evidence="2" type="ORF">N8I77_001746</name>
</gene>
<protein>
    <submittedName>
        <fullName evidence="2">Uncharacterized protein</fullName>
    </submittedName>
</protein>
<sequence>MALSRRLALPENQVLSLLTMRMMRDHEDSSCRMAQVQRRNTDIGENMREKQERRKSGIFSFTRSFKRSPTDAGKGDTASSPTTPPSEPVLKKTNSSQSIPAATQTSAVTAEAERPHASSSTEALQKLATRDNKFPSEPLENSDGLPTPPDTPGPSTAATAAAEDAHDTTEVSGNSGEDNGTTELAAESTLPTSIDEPTESSVPEADRIVQYHEEADLHIKVQETDGTTAIYSVRTSTLEGTSRIWKQDLASHTSETYESSDPAYGLDVIFSIAHYKFHDIPQTPSIRNLYDIALVAEKFQTIHLLVPFIKGWIAEVPREVTVADAAVDEDKTLVTGWLLGQAQWFSKILSNCAYNAHIGADGQLLNAEGKPWGDQPVSSDVVEILAATRLAAIENIIKAVSTPVQKLLNPQYYPDEDIRYCHAPEDDAAREDCEQLQLGSAIMGLSKAKLWPPPEPTRINVSPVQLANAYGDVRIRRHQEPGLRFKEGESVDDNHAKCGFGHREEIESILATPAQLTTKVVKDLHARAKRSGAFSEELFQDLIDFINEESVVSVDEELKKSAAEYKQTTVNASLASQDIEQTQIKENKSNEEITASGQKVDE</sequence>
<feature type="compositionally biased region" description="Polar residues" evidence="1">
    <location>
        <begin position="170"/>
        <end position="182"/>
    </location>
</feature>
<feature type="region of interest" description="Disordered" evidence="1">
    <location>
        <begin position="581"/>
        <end position="602"/>
    </location>
</feature>
<evidence type="ECO:0000313" key="2">
    <source>
        <dbReference type="EMBL" id="KAK2614961.1"/>
    </source>
</evidence>
<comment type="caution">
    <text evidence="2">The sequence shown here is derived from an EMBL/GenBank/DDBJ whole genome shotgun (WGS) entry which is preliminary data.</text>
</comment>
<feature type="compositionally biased region" description="Polar residues" evidence="1">
    <location>
        <begin position="92"/>
        <end position="108"/>
    </location>
</feature>
<keyword evidence="3" id="KW-1185">Reference proteome</keyword>
<dbReference type="AlphaFoldDB" id="A0AAD9SR63"/>
<organism evidence="2 3">
    <name type="scientific">Phomopsis amygdali</name>
    <name type="common">Fusicoccum amygdali</name>
    <dbReference type="NCBI Taxonomy" id="1214568"/>
    <lineage>
        <taxon>Eukaryota</taxon>
        <taxon>Fungi</taxon>
        <taxon>Dikarya</taxon>
        <taxon>Ascomycota</taxon>
        <taxon>Pezizomycotina</taxon>
        <taxon>Sordariomycetes</taxon>
        <taxon>Sordariomycetidae</taxon>
        <taxon>Diaporthales</taxon>
        <taxon>Diaporthaceae</taxon>
        <taxon>Diaporthe</taxon>
    </lineage>
</organism>
<feature type="region of interest" description="Disordered" evidence="1">
    <location>
        <begin position="26"/>
        <end position="202"/>
    </location>
</feature>
<evidence type="ECO:0000256" key="1">
    <source>
        <dbReference type="SAM" id="MobiDB-lite"/>
    </source>
</evidence>
<name>A0AAD9SR63_PHOAM</name>
<feature type="compositionally biased region" description="Basic and acidic residues" evidence="1">
    <location>
        <begin position="39"/>
        <end position="55"/>
    </location>
</feature>
<proteinExistence type="predicted"/>
<evidence type="ECO:0000313" key="3">
    <source>
        <dbReference type="Proteomes" id="UP001265746"/>
    </source>
</evidence>
<dbReference type="EMBL" id="JAUJFL010000001">
    <property type="protein sequence ID" value="KAK2614961.1"/>
    <property type="molecule type" value="Genomic_DNA"/>
</dbReference>
<feature type="compositionally biased region" description="Low complexity" evidence="1">
    <location>
        <begin position="153"/>
        <end position="162"/>
    </location>
</feature>
<dbReference type="Proteomes" id="UP001265746">
    <property type="component" value="Unassembled WGS sequence"/>
</dbReference>
<feature type="compositionally biased region" description="Polar residues" evidence="1">
    <location>
        <begin position="592"/>
        <end position="602"/>
    </location>
</feature>
<reference evidence="2" key="1">
    <citation type="submission" date="2023-06" db="EMBL/GenBank/DDBJ databases">
        <authorList>
            <person name="Noh H."/>
        </authorList>
    </citation>
    <scope>NUCLEOTIDE SEQUENCE</scope>
    <source>
        <strain evidence="2">DUCC20226</strain>
    </source>
</reference>
<accession>A0AAD9SR63</accession>